<dbReference type="GO" id="GO:0005737">
    <property type="term" value="C:cytoplasm"/>
    <property type="evidence" value="ECO:0007669"/>
    <property type="project" value="InterPro"/>
</dbReference>
<dbReference type="PANTHER" id="PTHR10683">
    <property type="entry name" value="TRANSALDOLASE"/>
    <property type="match status" value="1"/>
</dbReference>
<comment type="similarity">
    <text evidence="2">Belongs to the transaldolase family. Type 1 subfamily.</text>
</comment>
<evidence type="ECO:0000256" key="4">
    <source>
        <dbReference type="ARBA" id="ARBA00018292"/>
    </source>
</evidence>
<accession>A0A8H4A2F5</accession>
<comment type="caution">
    <text evidence="10">The sequence shown here is derived from an EMBL/GenBank/DDBJ whole genome shotgun (WGS) entry which is preliminary data.</text>
</comment>
<keyword evidence="6 9" id="KW-0570">Pentose shunt</keyword>
<dbReference type="GO" id="GO:0009052">
    <property type="term" value="P:pentose-phosphate shunt, non-oxidative branch"/>
    <property type="evidence" value="ECO:0007669"/>
    <property type="project" value="TreeGrafter"/>
</dbReference>
<dbReference type="NCBIfam" id="TIGR00874">
    <property type="entry name" value="talAB"/>
    <property type="match status" value="1"/>
</dbReference>
<dbReference type="SUPFAM" id="SSF51569">
    <property type="entry name" value="Aldolase"/>
    <property type="match status" value="1"/>
</dbReference>
<evidence type="ECO:0000313" key="10">
    <source>
        <dbReference type="EMBL" id="KAF0410284.1"/>
    </source>
</evidence>
<name>A0A8H4A2F5_GIGMA</name>
<dbReference type="PROSITE" id="PS01054">
    <property type="entry name" value="TRANSALDOLASE_1"/>
    <property type="match status" value="1"/>
</dbReference>
<evidence type="ECO:0000256" key="7">
    <source>
        <dbReference type="ARBA" id="ARBA00023270"/>
    </source>
</evidence>
<keyword evidence="5 9" id="KW-0808">Transferase</keyword>
<dbReference type="NCBIfam" id="NF009001">
    <property type="entry name" value="PRK12346.1"/>
    <property type="match status" value="1"/>
</dbReference>
<dbReference type="InterPro" id="IPR004730">
    <property type="entry name" value="Transaldolase_1"/>
</dbReference>
<evidence type="ECO:0000256" key="6">
    <source>
        <dbReference type="ARBA" id="ARBA00023126"/>
    </source>
</evidence>
<dbReference type="PANTHER" id="PTHR10683:SF18">
    <property type="entry name" value="TRANSALDOLASE"/>
    <property type="match status" value="1"/>
</dbReference>
<proteinExistence type="inferred from homology"/>
<sequence>MTSVLDQLKQWTTIVADTGDFKSIEQYGPQDATTNPTLILNATKNPRYDYLINSAIEYAKGKVSSNEKVIELAADKLLVNFGFEILKIIPGRMSVEVDAKLSFDTEGTISKARHLIDLFEEIGVDKSRVMIKIASTWEGIQAAKILEKEGIQCNMTLLFSFIQAVACAEAGVTLISPYAGRILDWHIKNFKKTYRSEEDPGVISVKKIYNYYKKHGYKTTVMGASFRNTEQVEELAGCDLLTISPNLLTQLKCSHKKIERKLSPNTAHCLELEQKITYDEKSFKWNLNEDPMATEKLTEGIRSFAQDGRTLMLMLKQRLNKEDTIITEKISEDSKPFKLLGRLTEFMVV</sequence>
<dbReference type="InterPro" id="IPR001585">
    <property type="entry name" value="TAL/FSA"/>
</dbReference>
<dbReference type="CDD" id="cd00957">
    <property type="entry name" value="Transaldolase_TalAB"/>
    <property type="match status" value="1"/>
</dbReference>
<dbReference type="InterPro" id="IPR013785">
    <property type="entry name" value="Aldolase_TIM"/>
</dbReference>
<comment type="catalytic activity">
    <reaction evidence="8 9">
        <text>D-sedoheptulose 7-phosphate + D-glyceraldehyde 3-phosphate = D-erythrose 4-phosphate + beta-D-fructose 6-phosphate</text>
        <dbReference type="Rhea" id="RHEA:17053"/>
        <dbReference type="ChEBI" id="CHEBI:16897"/>
        <dbReference type="ChEBI" id="CHEBI:57483"/>
        <dbReference type="ChEBI" id="CHEBI:57634"/>
        <dbReference type="ChEBI" id="CHEBI:59776"/>
        <dbReference type="EC" id="2.2.1.2"/>
    </reaction>
</comment>
<comment type="function">
    <text evidence="9">Catalyzes the rate-limiting step of the non-oxidative phase in the pentose phosphate pathway. Catalyzes the reversible conversion of sedheptulose-7-phosphate and D-glyceraldehyde 3-phosphate into erythrose-4-phosphate and beta-D-fructose 6-phosphate.</text>
</comment>
<organism evidence="10 11">
    <name type="scientific">Gigaspora margarita</name>
    <dbReference type="NCBI Taxonomy" id="4874"/>
    <lineage>
        <taxon>Eukaryota</taxon>
        <taxon>Fungi</taxon>
        <taxon>Fungi incertae sedis</taxon>
        <taxon>Mucoromycota</taxon>
        <taxon>Glomeromycotina</taxon>
        <taxon>Glomeromycetes</taxon>
        <taxon>Diversisporales</taxon>
        <taxon>Gigasporaceae</taxon>
        <taxon>Gigaspora</taxon>
    </lineage>
</organism>
<keyword evidence="7" id="KW-0704">Schiff base</keyword>
<evidence type="ECO:0000256" key="8">
    <source>
        <dbReference type="ARBA" id="ARBA00048810"/>
    </source>
</evidence>
<keyword evidence="11" id="KW-1185">Reference proteome</keyword>
<dbReference type="Proteomes" id="UP000439903">
    <property type="component" value="Unassembled WGS sequence"/>
</dbReference>
<dbReference type="Pfam" id="PF00923">
    <property type="entry name" value="TAL_FSA"/>
    <property type="match status" value="1"/>
</dbReference>
<dbReference type="HAMAP" id="MF_00492">
    <property type="entry name" value="Transaldolase_1"/>
    <property type="match status" value="1"/>
</dbReference>
<dbReference type="OrthoDB" id="2015515at2759"/>
<evidence type="ECO:0000313" key="11">
    <source>
        <dbReference type="Proteomes" id="UP000439903"/>
    </source>
</evidence>
<reference evidence="10 11" key="1">
    <citation type="journal article" date="2019" name="Environ. Microbiol.">
        <title>At the nexus of three kingdoms: the genome of the mycorrhizal fungus Gigaspora margarita provides insights into plant, endobacterial and fungal interactions.</title>
        <authorList>
            <person name="Venice F."/>
            <person name="Ghignone S."/>
            <person name="Salvioli di Fossalunga A."/>
            <person name="Amselem J."/>
            <person name="Novero M."/>
            <person name="Xianan X."/>
            <person name="Sedzielewska Toro K."/>
            <person name="Morin E."/>
            <person name="Lipzen A."/>
            <person name="Grigoriev I.V."/>
            <person name="Henrissat B."/>
            <person name="Martin F.M."/>
            <person name="Bonfante P."/>
        </authorList>
    </citation>
    <scope>NUCLEOTIDE SEQUENCE [LARGE SCALE GENOMIC DNA]</scope>
    <source>
        <strain evidence="10 11">BEG34</strain>
    </source>
</reference>
<comment type="pathway">
    <text evidence="1 9">Carbohydrate degradation; pentose phosphate pathway; D-glyceraldehyde 3-phosphate and beta-D-fructose 6-phosphate from D-ribose 5-phosphate and D-xylulose 5-phosphate (non-oxidative stage): step 2/3.</text>
</comment>
<dbReference type="Gene3D" id="3.20.20.70">
    <property type="entry name" value="Aldolase class I"/>
    <property type="match status" value="1"/>
</dbReference>
<gene>
    <name evidence="10" type="ORF">F8M41_008291</name>
</gene>
<dbReference type="EC" id="2.2.1.2" evidence="3 9"/>
<dbReference type="PROSITE" id="PS00958">
    <property type="entry name" value="TRANSALDOLASE_2"/>
    <property type="match status" value="1"/>
</dbReference>
<protein>
    <recommendedName>
        <fullName evidence="4 9">Transaldolase</fullName>
        <ecNumber evidence="3 9">2.2.1.2</ecNumber>
    </recommendedName>
</protein>
<evidence type="ECO:0000256" key="3">
    <source>
        <dbReference type="ARBA" id="ARBA00013151"/>
    </source>
</evidence>
<dbReference type="GO" id="GO:0005975">
    <property type="term" value="P:carbohydrate metabolic process"/>
    <property type="evidence" value="ECO:0007669"/>
    <property type="project" value="InterPro"/>
</dbReference>
<evidence type="ECO:0000256" key="5">
    <source>
        <dbReference type="ARBA" id="ARBA00022679"/>
    </source>
</evidence>
<dbReference type="UniPathway" id="UPA00115">
    <property type="reaction ID" value="UER00414"/>
</dbReference>
<dbReference type="FunFam" id="3.20.20.70:FF:000088">
    <property type="entry name" value="Transaldolase"/>
    <property type="match status" value="1"/>
</dbReference>
<evidence type="ECO:0000256" key="2">
    <source>
        <dbReference type="ARBA" id="ARBA00008012"/>
    </source>
</evidence>
<evidence type="ECO:0000256" key="9">
    <source>
        <dbReference type="RuleBase" id="RU000501"/>
    </source>
</evidence>
<dbReference type="EMBL" id="WTPW01001866">
    <property type="protein sequence ID" value="KAF0410284.1"/>
    <property type="molecule type" value="Genomic_DNA"/>
</dbReference>
<dbReference type="AlphaFoldDB" id="A0A8H4A2F5"/>
<dbReference type="InterPro" id="IPR018225">
    <property type="entry name" value="Transaldolase_AS"/>
</dbReference>
<evidence type="ECO:0000256" key="1">
    <source>
        <dbReference type="ARBA" id="ARBA00004857"/>
    </source>
</evidence>
<dbReference type="GO" id="GO:0004801">
    <property type="term" value="F:transaldolase activity"/>
    <property type="evidence" value="ECO:0007669"/>
    <property type="project" value="UniProtKB-EC"/>
</dbReference>